<dbReference type="EMBL" id="ML119863">
    <property type="protein sequence ID" value="RPA72394.1"/>
    <property type="molecule type" value="Genomic_DNA"/>
</dbReference>
<keyword evidence="3" id="KW-1185">Reference proteome</keyword>
<organism evidence="2 3">
    <name type="scientific">Ascobolus immersus RN42</name>
    <dbReference type="NCBI Taxonomy" id="1160509"/>
    <lineage>
        <taxon>Eukaryota</taxon>
        <taxon>Fungi</taxon>
        <taxon>Dikarya</taxon>
        <taxon>Ascomycota</taxon>
        <taxon>Pezizomycotina</taxon>
        <taxon>Pezizomycetes</taxon>
        <taxon>Pezizales</taxon>
        <taxon>Ascobolaceae</taxon>
        <taxon>Ascobolus</taxon>
    </lineage>
</organism>
<evidence type="ECO:0000256" key="1">
    <source>
        <dbReference type="SAM" id="MobiDB-lite"/>
    </source>
</evidence>
<dbReference type="Proteomes" id="UP000275078">
    <property type="component" value="Unassembled WGS sequence"/>
</dbReference>
<protein>
    <submittedName>
        <fullName evidence="2">Uncharacterized protein</fullName>
    </submittedName>
</protein>
<name>A0A3N4HRU6_ASCIM</name>
<evidence type="ECO:0000313" key="3">
    <source>
        <dbReference type="Proteomes" id="UP000275078"/>
    </source>
</evidence>
<feature type="compositionally biased region" description="Acidic residues" evidence="1">
    <location>
        <begin position="135"/>
        <end position="147"/>
    </location>
</feature>
<evidence type="ECO:0000313" key="2">
    <source>
        <dbReference type="EMBL" id="RPA72394.1"/>
    </source>
</evidence>
<sequence>MSSGRANKNASGFISDWEKKKHADTAASIAEDRTPPPGYSENASIPDSRAPGFYDLLRISRYRLPDNLRSSESLSSVHAGPSSTSRSSDQHTSTKDNTDSEKNEKKKHIMPGQFPGEEMTTTSSHSGAKKSQDQVTDDEDKEEEEEVKEALRYETAKKVWTAATDRRFNEYEDELEVKPEDDL</sequence>
<feature type="compositionally biased region" description="Basic and acidic residues" evidence="1">
    <location>
        <begin position="16"/>
        <end position="34"/>
    </location>
</feature>
<feature type="region of interest" description="Disordered" evidence="1">
    <location>
        <begin position="1"/>
        <end position="51"/>
    </location>
</feature>
<gene>
    <name evidence="2" type="ORF">BJ508DRAFT_335091</name>
</gene>
<feature type="compositionally biased region" description="Polar residues" evidence="1">
    <location>
        <begin position="1"/>
        <end position="12"/>
    </location>
</feature>
<feature type="region of interest" description="Disordered" evidence="1">
    <location>
        <begin position="69"/>
        <end position="150"/>
    </location>
</feature>
<dbReference type="AlphaFoldDB" id="A0A3N4HRU6"/>
<accession>A0A3N4HRU6</accession>
<reference evidence="2 3" key="1">
    <citation type="journal article" date="2018" name="Nat. Ecol. Evol.">
        <title>Pezizomycetes genomes reveal the molecular basis of ectomycorrhizal truffle lifestyle.</title>
        <authorList>
            <person name="Murat C."/>
            <person name="Payen T."/>
            <person name="Noel B."/>
            <person name="Kuo A."/>
            <person name="Morin E."/>
            <person name="Chen J."/>
            <person name="Kohler A."/>
            <person name="Krizsan K."/>
            <person name="Balestrini R."/>
            <person name="Da Silva C."/>
            <person name="Montanini B."/>
            <person name="Hainaut M."/>
            <person name="Levati E."/>
            <person name="Barry K.W."/>
            <person name="Belfiori B."/>
            <person name="Cichocki N."/>
            <person name="Clum A."/>
            <person name="Dockter R.B."/>
            <person name="Fauchery L."/>
            <person name="Guy J."/>
            <person name="Iotti M."/>
            <person name="Le Tacon F."/>
            <person name="Lindquist E.A."/>
            <person name="Lipzen A."/>
            <person name="Malagnac F."/>
            <person name="Mello A."/>
            <person name="Molinier V."/>
            <person name="Miyauchi S."/>
            <person name="Poulain J."/>
            <person name="Riccioni C."/>
            <person name="Rubini A."/>
            <person name="Sitrit Y."/>
            <person name="Splivallo R."/>
            <person name="Traeger S."/>
            <person name="Wang M."/>
            <person name="Zifcakova L."/>
            <person name="Wipf D."/>
            <person name="Zambonelli A."/>
            <person name="Paolocci F."/>
            <person name="Nowrousian M."/>
            <person name="Ottonello S."/>
            <person name="Baldrian P."/>
            <person name="Spatafora J.W."/>
            <person name="Henrissat B."/>
            <person name="Nagy L.G."/>
            <person name="Aury J.M."/>
            <person name="Wincker P."/>
            <person name="Grigoriev I.V."/>
            <person name="Bonfante P."/>
            <person name="Martin F.M."/>
        </authorList>
    </citation>
    <scope>NUCLEOTIDE SEQUENCE [LARGE SCALE GENOMIC DNA]</scope>
    <source>
        <strain evidence="2 3">RN42</strain>
    </source>
</reference>
<feature type="compositionally biased region" description="Basic and acidic residues" evidence="1">
    <location>
        <begin position="88"/>
        <end position="104"/>
    </location>
</feature>
<proteinExistence type="predicted"/>